<gene>
    <name evidence="2" type="ORF">DYB32_003017</name>
</gene>
<reference evidence="2 3" key="1">
    <citation type="submission" date="2018-08" db="EMBL/GenBank/DDBJ databases">
        <title>Aphanomyces genome sequencing and annotation.</title>
        <authorList>
            <person name="Minardi D."/>
            <person name="Oidtmann B."/>
            <person name="Van Der Giezen M."/>
            <person name="Studholme D.J."/>
        </authorList>
    </citation>
    <scope>NUCLEOTIDE SEQUENCE [LARGE SCALE GENOMIC DNA]</scope>
    <source>
        <strain evidence="2 3">NJM0002</strain>
    </source>
</reference>
<protein>
    <recommendedName>
        <fullName evidence="4">CBF1-interacting co-repressor CIR N-terminal domain-containing protein</fullName>
    </recommendedName>
</protein>
<feature type="region of interest" description="Disordered" evidence="1">
    <location>
        <begin position="151"/>
        <end position="180"/>
    </location>
</feature>
<comment type="caution">
    <text evidence="2">The sequence shown here is derived from an EMBL/GenBank/DDBJ whole genome shotgun (WGS) entry which is preliminary data.</text>
</comment>
<evidence type="ECO:0000313" key="2">
    <source>
        <dbReference type="EMBL" id="RHY31944.1"/>
    </source>
</evidence>
<keyword evidence="3" id="KW-1185">Reference proteome</keyword>
<dbReference type="VEuPathDB" id="FungiDB:H310_04175"/>
<dbReference type="AlphaFoldDB" id="A0A3R7ABV9"/>
<dbReference type="PANTHER" id="PTHR22093:SF0">
    <property type="entry name" value="LEUKOCYTE RECEPTOR CLUSTER MEMBER 1"/>
    <property type="match status" value="1"/>
</dbReference>
<organism evidence="2 3">
    <name type="scientific">Aphanomyces invadans</name>
    <dbReference type="NCBI Taxonomy" id="157072"/>
    <lineage>
        <taxon>Eukaryota</taxon>
        <taxon>Sar</taxon>
        <taxon>Stramenopiles</taxon>
        <taxon>Oomycota</taxon>
        <taxon>Saprolegniomycetes</taxon>
        <taxon>Saprolegniales</taxon>
        <taxon>Verrucalvaceae</taxon>
        <taxon>Aphanomyces</taxon>
    </lineage>
</organism>
<evidence type="ECO:0000313" key="3">
    <source>
        <dbReference type="Proteomes" id="UP000285060"/>
    </source>
</evidence>
<proteinExistence type="predicted"/>
<dbReference type="Proteomes" id="UP000285060">
    <property type="component" value="Unassembled WGS sequence"/>
</dbReference>
<feature type="region of interest" description="Disordered" evidence="1">
    <location>
        <begin position="235"/>
        <end position="283"/>
    </location>
</feature>
<evidence type="ECO:0000256" key="1">
    <source>
        <dbReference type="SAM" id="MobiDB-lite"/>
    </source>
</evidence>
<feature type="region of interest" description="Disordered" evidence="1">
    <location>
        <begin position="73"/>
        <end position="115"/>
    </location>
</feature>
<sequence length="283" mass="32728">MHEPYSIRHLGVSRFGVPKLGVLYIRQKIIRTPRRGTTIMGGGGLRILGHKKWHVWTRENIEKVRRDERLHEEKTKKETREKRKRDLDSRVEHLKRARSTTEATTTNVPPPSELNHINFFKDAEEYHNKMLIDPPNPKEFHEEGIALGGELNPAYRSQHPPSQRRKQQDAKKSHPTLPWYAHARNDDRVDVHDDAYKRDTFADPMGTLLTRPAPFLEAKKPVVLKRIDFAGDKVVSTRDKDVPDSTSSTRSTSKKGSKSSKLMDKLRAERLAREAAESSKRRR</sequence>
<accession>A0A3R7ABV9</accession>
<dbReference type="EMBL" id="QUSY01000172">
    <property type="protein sequence ID" value="RHY31944.1"/>
    <property type="molecule type" value="Genomic_DNA"/>
</dbReference>
<dbReference type="InterPro" id="IPR039875">
    <property type="entry name" value="LENG1-like"/>
</dbReference>
<dbReference type="PANTHER" id="PTHR22093">
    <property type="entry name" value="LEUKOCYTE RECEPTOR CLUSTER LRC MEMBER 1"/>
    <property type="match status" value="1"/>
</dbReference>
<feature type="compositionally biased region" description="Basic and acidic residues" evidence="1">
    <location>
        <begin position="261"/>
        <end position="283"/>
    </location>
</feature>
<evidence type="ECO:0008006" key="4">
    <source>
        <dbReference type="Google" id="ProtNLM"/>
    </source>
</evidence>
<feature type="compositionally biased region" description="Basic and acidic residues" evidence="1">
    <location>
        <begin position="73"/>
        <end position="94"/>
    </location>
</feature>
<name>A0A3R7ABV9_9STRA</name>